<dbReference type="PANTHER" id="PTHR37305:SF1">
    <property type="entry name" value="MEMBRANE PROTEIN"/>
    <property type="match status" value="1"/>
</dbReference>
<proteinExistence type="predicted"/>
<feature type="transmembrane region" description="Helical" evidence="1">
    <location>
        <begin position="247"/>
        <end position="266"/>
    </location>
</feature>
<evidence type="ECO:0000313" key="2">
    <source>
        <dbReference type="EMBL" id="WWX26081.1"/>
    </source>
</evidence>
<feature type="transmembrane region" description="Helical" evidence="1">
    <location>
        <begin position="173"/>
        <end position="198"/>
    </location>
</feature>
<keyword evidence="1" id="KW-0472">Membrane</keyword>
<keyword evidence="1" id="KW-1133">Transmembrane helix</keyword>
<dbReference type="Pfam" id="PF12679">
    <property type="entry name" value="ABC2_membrane_2"/>
    <property type="match status" value="1"/>
</dbReference>
<dbReference type="RefSeq" id="WP_338738890.1">
    <property type="nucleotide sequence ID" value="NZ_CP146612.1"/>
</dbReference>
<gene>
    <name evidence="2" type="ORF">V8247_03700</name>
</gene>
<protein>
    <submittedName>
        <fullName evidence="2">ABC transporter permease subunit</fullName>
    </submittedName>
</protein>
<keyword evidence="3" id="KW-1185">Reference proteome</keyword>
<name>A0ABZ2J5A6_9CHLR</name>
<accession>A0ABZ2J5A6</accession>
<organism evidence="2 3">
    <name type="scientific">Candidatus Dehalogenimonas loeffleri</name>
    <dbReference type="NCBI Taxonomy" id="3127115"/>
    <lineage>
        <taxon>Bacteria</taxon>
        <taxon>Bacillati</taxon>
        <taxon>Chloroflexota</taxon>
        <taxon>Dehalococcoidia</taxon>
        <taxon>Dehalococcoidales</taxon>
        <taxon>Dehalococcoidaceae</taxon>
        <taxon>Dehalogenimonas</taxon>
    </lineage>
</organism>
<dbReference type="Proteomes" id="UP001375370">
    <property type="component" value="Chromosome"/>
</dbReference>
<keyword evidence="1" id="KW-0812">Transmembrane</keyword>
<dbReference type="EMBL" id="CP146612">
    <property type="protein sequence ID" value="WWX26081.1"/>
    <property type="molecule type" value="Genomic_DNA"/>
</dbReference>
<feature type="transmembrane region" description="Helical" evidence="1">
    <location>
        <begin position="218"/>
        <end position="240"/>
    </location>
</feature>
<reference evidence="2 3" key="1">
    <citation type="submission" date="2024-03" db="EMBL/GenBank/DDBJ databases">
        <title>A Dehalogenimonas Isolated from Estuarine Sediments Dihaloeliminates Chlorinated Alkanes.</title>
        <authorList>
            <person name="Yang Y."/>
            <person name="Wang H."/>
        </authorList>
    </citation>
    <scope>NUCLEOTIDE SEQUENCE [LARGE SCALE GENOMIC DNA]</scope>
    <source>
        <strain evidence="2 3">W</strain>
    </source>
</reference>
<feature type="transmembrane region" description="Helical" evidence="1">
    <location>
        <begin position="305"/>
        <end position="327"/>
    </location>
</feature>
<evidence type="ECO:0000256" key="1">
    <source>
        <dbReference type="SAM" id="Phobius"/>
    </source>
</evidence>
<sequence length="334" mass="36768">MMLRLWLLELKKIFKGKSFYLVTLLLLLFTVITMAGPGDYYEHQVIATTDRMNEAIAALGADYDLVYSEALPAGFDRSRYPLRDESGNKIPGNVEVYQQMYQEYYQGQIDALTADGAEFSFSSLMSPGKIVPIMPVFAVILGVIVLAMEYNGGVYRLIIGRGVKRGDLMWAKFLALASLALLLATVLVITSFIIGLANYNSLAAAQPPVIDPGAVFEIYWVLFLLLFAYMVFGGVLGTLLASPVPALVAGVVIAFMLSQFFVYGLTPCGDDMLSAISPLTLGYNFNSLTHLLWDSSDKVECYRSVPWAVGMALAYITVMIMFVQANFGHKELKS</sequence>
<evidence type="ECO:0000313" key="3">
    <source>
        <dbReference type="Proteomes" id="UP001375370"/>
    </source>
</evidence>
<feature type="transmembrane region" description="Helical" evidence="1">
    <location>
        <begin position="130"/>
        <end position="152"/>
    </location>
</feature>
<dbReference type="PANTHER" id="PTHR37305">
    <property type="entry name" value="INTEGRAL MEMBRANE PROTEIN-RELATED"/>
    <property type="match status" value="1"/>
</dbReference>